<dbReference type="Proteomes" id="UP001151760">
    <property type="component" value="Unassembled WGS sequence"/>
</dbReference>
<accession>A0ABQ4Z0Z4</accession>
<evidence type="ECO:0000313" key="3">
    <source>
        <dbReference type="Proteomes" id="UP001151760"/>
    </source>
</evidence>
<feature type="region of interest" description="Disordered" evidence="1">
    <location>
        <begin position="26"/>
        <end position="92"/>
    </location>
</feature>
<dbReference type="Gene3D" id="2.40.70.10">
    <property type="entry name" value="Acid Proteases"/>
    <property type="match status" value="1"/>
</dbReference>
<evidence type="ECO:0000313" key="2">
    <source>
        <dbReference type="EMBL" id="GJS82722.1"/>
    </source>
</evidence>
<organism evidence="2 3">
    <name type="scientific">Tanacetum coccineum</name>
    <dbReference type="NCBI Taxonomy" id="301880"/>
    <lineage>
        <taxon>Eukaryota</taxon>
        <taxon>Viridiplantae</taxon>
        <taxon>Streptophyta</taxon>
        <taxon>Embryophyta</taxon>
        <taxon>Tracheophyta</taxon>
        <taxon>Spermatophyta</taxon>
        <taxon>Magnoliopsida</taxon>
        <taxon>eudicotyledons</taxon>
        <taxon>Gunneridae</taxon>
        <taxon>Pentapetalae</taxon>
        <taxon>asterids</taxon>
        <taxon>campanulids</taxon>
        <taxon>Asterales</taxon>
        <taxon>Asteraceae</taxon>
        <taxon>Asteroideae</taxon>
        <taxon>Anthemideae</taxon>
        <taxon>Anthemidinae</taxon>
        <taxon>Tanacetum</taxon>
    </lineage>
</organism>
<feature type="compositionally biased region" description="Polar residues" evidence="1">
    <location>
        <begin position="31"/>
        <end position="47"/>
    </location>
</feature>
<dbReference type="InterPro" id="IPR021109">
    <property type="entry name" value="Peptidase_aspartic_dom_sf"/>
</dbReference>
<feature type="compositionally biased region" description="Basic and acidic residues" evidence="1">
    <location>
        <begin position="51"/>
        <end position="61"/>
    </location>
</feature>
<reference evidence="2" key="1">
    <citation type="journal article" date="2022" name="Int. J. Mol. Sci.">
        <title>Draft Genome of Tanacetum Coccineum: Genomic Comparison of Closely Related Tanacetum-Family Plants.</title>
        <authorList>
            <person name="Yamashiro T."/>
            <person name="Shiraishi A."/>
            <person name="Nakayama K."/>
            <person name="Satake H."/>
        </authorList>
    </citation>
    <scope>NUCLEOTIDE SEQUENCE</scope>
</reference>
<feature type="compositionally biased region" description="Basic and acidic residues" evidence="1">
    <location>
        <begin position="70"/>
        <end position="92"/>
    </location>
</feature>
<name>A0ABQ4Z0Z4_9ASTR</name>
<evidence type="ECO:0000256" key="1">
    <source>
        <dbReference type="SAM" id="MobiDB-lite"/>
    </source>
</evidence>
<reference evidence="2" key="2">
    <citation type="submission" date="2022-01" db="EMBL/GenBank/DDBJ databases">
        <authorList>
            <person name="Yamashiro T."/>
            <person name="Shiraishi A."/>
            <person name="Satake H."/>
            <person name="Nakayama K."/>
        </authorList>
    </citation>
    <scope>NUCLEOTIDE SEQUENCE</scope>
</reference>
<protein>
    <submittedName>
        <fullName evidence="2">Retrotransposon gag domain, aspartic peptidase domain protein</fullName>
    </submittedName>
</protein>
<gene>
    <name evidence="2" type="ORF">Tco_0749263</name>
</gene>
<keyword evidence="3" id="KW-1185">Reference proteome</keyword>
<sequence>MATIDTWAEFVADFKKQFYLENAKNEAKSRLLNSSNPGLYGSMSKSSPHFMRRDSSNLKDRKVNHKKGRGEKNAQPKVDHERKPPTRKDKNLKTSYKNGVCFICDGPHRARDCSKKASLDRMLAHEDEDTSDGGNIGLMRIFNAIKAKTEVPKVVGKGLQYVEATISDVKVRALVDSNVTHNFVADDEANRLGISATKGHGTIKAVNSKAKPINGVAKDVRAKIG</sequence>
<comment type="caution">
    <text evidence="2">The sequence shown here is derived from an EMBL/GenBank/DDBJ whole genome shotgun (WGS) entry which is preliminary data.</text>
</comment>
<proteinExistence type="predicted"/>
<dbReference type="EMBL" id="BQNB010010846">
    <property type="protein sequence ID" value="GJS82722.1"/>
    <property type="molecule type" value="Genomic_DNA"/>
</dbReference>